<name>A0A2G4F531_9CYAN</name>
<sequence>MSEPFSIEISDRICTHMNEDHASAVVLYAQAFGDKPDATSAQMLAIDANGMDLTAQVNGETLPVRVKFERTLKDAEDAHHTLIEMLKQARKVAK</sequence>
<dbReference type="RefSeq" id="WP_096829581.1">
    <property type="nucleotide sequence ID" value="NZ_NXIB02000011.1"/>
</dbReference>
<dbReference type="OrthoDB" id="9814594at2"/>
<dbReference type="Pfam" id="PF10615">
    <property type="entry name" value="DUF2470"/>
    <property type="match status" value="1"/>
</dbReference>
<gene>
    <name evidence="2" type="ORF">CP500_003210</name>
</gene>
<dbReference type="AlphaFoldDB" id="A0A2G4F531"/>
<reference evidence="2" key="1">
    <citation type="submission" date="2017-10" db="EMBL/GenBank/DDBJ databases">
        <title>Draft genome sequence of the planktic cyanobacteria Tychonema bourrellyi isolated from alpine lentic freshwater.</title>
        <authorList>
            <person name="Tett A."/>
            <person name="Armanini F."/>
            <person name="Asnicar F."/>
            <person name="Boscaini A."/>
            <person name="Pasolli E."/>
            <person name="Zolfo M."/>
            <person name="Donati C."/>
            <person name="Salmaso N."/>
            <person name="Segata N."/>
        </authorList>
    </citation>
    <scope>NUCLEOTIDE SEQUENCE</scope>
    <source>
        <strain evidence="2">FEM_GT703</strain>
    </source>
</reference>
<comment type="caution">
    <text evidence="2">The sequence shown here is derived from an EMBL/GenBank/DDBJ whole genome shotgun (WGS) entry which is preliminary data.</text>
</comment>
<dbReference type="InterPro" id="IPR037119">
    <property type="entry name" value="Haem_oxidase_HugZ-like_sf"/>
</dbReference>
<evidence type="ECO:0000313" key="2">
    <source>
        <dbReference type="EMBL" id="PHX56821.1"/>
    </source>
</evidence>
<dbReference type="SUPFAM" id="SSF50475">
    <property type="entry name" value="FMN-binding split barrel"/>
    <property type="match status" value="1"/>
</dbReference>
<dbReference type="Gene3D" id="3.20.180.10">
    <property type="entry name" value="PNP-oxidase-like"/>
    <property type="match status" value="1"/>
</dbReference>
<evidence type="ECO:0000313" key="3">
    <source>
        <dbReference type="Proteomes" id="UP000226442"/>
    </source>
</evidence>
<keyword evidence="3" id="KW-1185">Reference proteome</keyword>
<feature type="domain" description="DUF2470" evidence="1">
    <location>
        <begin position="10"/>
        <end position="85"/>
    </location>
</feature>
<accession>A0A2G4F531</accession>
<dbReference type="InterPro" id="IPR019595">
    <property type="entry name" value="DUF2470"/>
</dbReference>
<proteinExistence type="predicted"/>
<dbReference type="EMBL" id="NXIB02000011">
    <property type="protein sequence ID" value="PHX56821.1"/>
    <property type="molecule type" value="Genomic_DNA"/>
</dbReference>
<evidence type="ECO:0000259" key="1">
    <source>
        <dbReference type="Pfam" id="PF10615"/>
    </source>
</evidence>
<dbReference type="Proteomes" id="UP000226442">
    <property type="component" value="Unassembled WGS sequence"/>
</dbReference>
<protein>
    <submittedName>
        <fullName evidence="2">DUF2470 domain-containing protein</fullName>
    </submittedName>
</protein>
<organism evidence="2 3">
    <name type="scientific">Tychonema bourrellyi FEM_GT703</name>
    <dbReference type="NCBI Taxonomy" id="2040638"/>
    <lineage>
        <taxon>Bacteria</taxon>
        <taxon>Bacillati</taxon>
        <taxon>Cyanobacteriota</taxon>
        <taxon>Cyanophyceae</taxon>
        <taxon>Oscillatoriophycideae</taxon>
        <taxon>Oscillatoriales</taxon>
        <taxon>Microcoleaceae</taxon>
        <taxon>Tychonema</taxon>
    </lineage>
</organism>